<feature type="domain" description="FHA" evidence="2">
    <location>
        <begin position="612"/>
        <end position="670"/>
    </location>
</feature>
<gene>
    <name evidence="4" type="primary">LOC106769492</name>
</gene>
<feature type="region of interest" description="Disordered" evidence="1">
    <location>
        <begin position="490"/>
        <end position="525"/>
    </location>
</feature>
<sequence length="711" mass="76927">MDPLEVQPPWVPQDDLLLKNAVEAGASLESLARGAVRFSRRYSFRELQDRWLSLLYDGDVSTKAALAMRNLELAKSAAAAGEGSGGSGGEKRKFQNSGGVGKKMKFQSVRKQYCSMQKKLRRHRSGVMSSEVKNEVVGCEGKENVVVDGNFNSDFVNSSVVGYGNCLGSEGVEVGQLGDLVSDVPLWKTIEDVCLPDLPVHVSVEGKSCVSEGGVDLKDECGNGGLKLNAPDAKSLSNLANGDELLFMNVEGKEVMAMDKNKDKPCYDNVDSLPLSSSADVPVLQKLDVGTKLSVPDGCVSDGQGIAANPLGASCGDQHFDSDPRNNAALSAVAQSPHSEHSEGFMICVLNTEHPDIPCNVNLDVSVLIPELAALKSQPVVKEASFSESAISNQRRNGPDGSLKKEAVLSQSFASKNSSYKPVVFGLKSENPGRNAITAVSRQNNNVDVNPSHGRSVRASVKPALDGHLKQEENFTEGVSHKQDIDDPAAAHVTAEEHKALSKSEAKSLSLDQEGGDIEDDGEDEYDDYCGDELPYFSDVETMILEMDLSPMDQDSNARREVLRYQHEESRKTIMRLEQGVQSSMGRAIRSQGALAVVYGRILKEYIRKSKVVLGRATNDVHVDIDLGKEGEEVATKISRRQALIKLDADGSFIIKNLGKRSIFLNGKEIATGQARGLGASSVIEIRGISLIFETNNRCVKRFLENVNEKV</sequence>
<dbReference type="SUPFAM" id="SSF49879">
    <property type="entry name" value="SMAD/FHA domain"/>
    <property type="match status" value="1"/>
</dbReference>
<dbReference type="GO" id="GO:0071339">
    <property type="term" value="C:MLL1 complex"/>
    <property type="evidence" value="ECO:0007669"/>
    <property type="project" value="InterPro"/>
</dbReference>
<feature type="compositionally biased region" description="Acidic residues" evidence="1">
    <location>
        <begin position="514"/>
        <end position="525"/>
    </location>
</feature>
<dbReference type="OrthoDB" id="10262769at2759"/>
<dbReference type="GO" id="GO:0002151">
    <property type="term" value="F:G-quadruplex RNA binding"/>
    <property type="evidence" value="ECO:0007669"/>
    <property type="project" value="InterPro"/>
</dbReference>
<feature type="region of interest" description="Disordered" evidence="1">
    <location>
        <begin position="79"/>
        <end position="100"/>
    </location>
</feature>
<dbReference type="InterPro" id="IPR025999">
    <property type="entry name" value="MCRS_N"/>
</dbReference>
<dbReference type="KEGG" id="vra:106769492"/>
<dbReference type="GeneID" id="106769492"/>
<dbReference type="PANTHER" id="PTHR13233">
    <property type="entry name" value="MICROSPHERULE PROTEIN 1"/>
    <property type="match status" value="1"/>
</dbReference>
<name>A0A1S3UXC7_VIGRR</name>
<dbReference type="Pfam" id="PF00498">
    <property type="entry name" value="FHA"/>
    <property type="match status" value="1"/>
</dbReference>
<evidence type="ECO:0000313" key="3">
    <source>
        <dbReference type="Proteomes" id="UP000087766"/>
    </source>
</evidence>
<accession>A0A1S3UXC7</accession>
<proteinExistence type="predicted"/>
<dbReference type="RefSeq" id="XP_014510617.1">
    <property type="nucleotide sequence ID" value="XM_014655131.2"/>
</dbReference>
<dbReference type="Pfam" id="PF13325">
    <property type="entry name" value="MCRS_N"/>
    <property type="match status" value="1"/>
</dbReference>
<dbReference type="InterPro" id="IPR000253">
    <property type="entry name" value="FHA_dom"/>
</dbReference>
<dbReference type="AlphaFoldDB" id="A0A1S3UXC7"/>
<evidence type="ECO:0000313" key="4">
    <source>
        <dbReference type="RefSeq" id="XP_014510617.1"/>
    </source>
</evidence>
<feature type="compositionally biased region" description="Basic and acidic residues" evidence="1">
    <location>
        <begin position="494"/>
        <end position="506"/>
    </location>
</feature>
<protein>
    <submittedName>
        <fullName evidence="4">Uncharacterized protein LOC106769492 isoform X1</fullName>
    </submittedName>
</protein>
<dbReference type="SMART" id="SM00240">
    <property type="entry name" value="FHA"/>
    <property type="match status" value="1"/>
</dbReference>
<dbReference type="CDD" id="cd22687">
    <property type="entry name" value="FHA_MCRS1"/>
    <property type="match status" value="1"/>
</dbReference>
<reference evidence="4" key="2">
    <citation type="submission" date="2025-08" db="UniProtKB">
        <authorList>
            <consortium name="RefSeq"/>
        </authorList>
    </citation>
    <scope>IDENTIFICATION</scope>
    <source>
        <tissue evidence="4">Leaf</tissue>
    </source>
</reference>
<reference evidence="3" key="1">
    <citation type="journal article" date="2014" name="Nat. Commun.">
        <title>Genome sequence of mungbean and insights into evolution within Vigna species.</title>
        <authorList>
            <person name="Kang Y.J."/>
            <person name="Kim S.K."/>
            <person name="Kim M.Y."/>
            <person name="Lestari P."/>
            <person name="Kim K.H."/>
            <person name="Ha B.K."/>
            <person name="Jun T.H."/>
            <person name="Hwang W.J."/>
            <person name="Lee T."/>
            <person name="Lee J."/>
            <person name="Shim S."/>
            <person name="Yoon M.Y."/>
            <person name="Jang Y.E."/>
            <person name="Han K.S."/>
            <person name="Taeprayoon P."/>
            <person name="Yoon N."/>
            <person name="Somta P."/>
            <person name="Tanya P."/>
            <person name="Kim K.S."/>
            <person name="Gwag J.G."/>
            <person name="Moon J.K."/>
            <person name="Lee Y.H."/>
            <person name="Park B.S."/>
            <person name="Bombarely A."/>
            <person name="Doyle J.J."/>
            <person name="Jackson S.A."/>
            <person name="Schafleitner R."/>
            <person name="Srinives P."/>
            <person name="Varshney R.K."/>
            <person name="Lee S.H."/>
        </authorList>
    </citation>
    <scope>NUCLEOTIDE SEQUENCE [LARGE SCALE GENOMIC DNA]</scope>
    <source>
        <strain evidence="3">cv. VC1973A</strain>
    </source>
</reference>
<dbReference type="GO" id="GO:0044545">
    <property type="term" value="C:NSL complex"/>
    <property type="evidence" value="ECO:0007669"/>
    <property type="project" value="TreeGrafter"/>
</dbReference>
<evidence type="ECO:0000256" key="1">
    <source>
        <dbReference type="SAM" id="MobiDB-lite"/>
    </source>
</evidence>
<dbReference type="PANTHER" id="PTHR13233:SF17">
    <property type="entry name" value="FHA DOMAIN PROTEIN"/>
    <property type="match status" value="1"/>
</dbReference>
<evidence type="ECO:0000259" key="2">
    <source>
        <dbReference type="PROSITE" id="PS50006"/>
    </source>
</evidence>
<dbReference type="PROSITE" id="PS50006">
    <property type="entry name" value="FHA_DOMAIN"/>
    <property type="match status" value="1"/>
</dbReference>
<dbReference type="GO" id="GO:0031011">
    <property type="term" value="C:Ino80 complex"/>
    <property type="evidence" value="ECO:0007669"/>
    <property type="project" value="InterPro"/>
</dbReference>
<organism evidence="3 4">
    <name type="scientific">Vigna radiata var. radiata</name>
    <name type="common">Mung bean</name>
    <name type="synonym">Phaseolus aureus</name>
    <dbReference type="NCBI Taxonomy" id="3916"/>
    <lineage>
        <taxon>Eukaryota</taxon>
        <taxon>Viridiplantae</taxon>
        <taxon>Streptophyta</taxon>
        <taxon>Embryophyta</taxon>
        <taxon>Tracheophyta</taxon>
        <taxon>Spermatophyta</taxon>
        <taxon>Magnoliopsida</taxon>
        <taxon>eudicotyledons</taxon>
        <taxon>Gunneridae</taxon>
        <taxon>Pentapetalae</taxon>
        <taxon>rosids</taxon>
        <taxon>fabids</taxon>
        <taxon>Fabales</taxon>
        <taxon>Fabaceae</taxon>
        <taxon>Papilionoideae</taxon>
        <taxon>50 kb inversion clade</taxon>
        <taxon>NPAAA clade</taxon>
        <taxon>indigoferoid/millettioid clade</taxon>
        <taxon>Phaseoleae</taxon>
        <taxon>Vigna</taxon>
    </lineage>
</organism>
<dbReference type="STRING" id="3916.A0A1S3UXC7"/>
<dbReference type="GO" id="GO:0045944">
    <property type="term" value="P:positive regulation of transcription by RNA polymerase II"/>
    <property type="evidence" value="ECO:0007669"/>
    <property type="project" value="TreeGrafter"/>
</dbReference>
<dbReference type="InterPro" id="IPR037912">
    <property type="entry name" value="MCRS1"/>
</dbReference>
<dbReference type="Gene3D" id="2.60.200.20">
    <property type="match status" value="1"/>
</dbReference>
<keyword evidence="3" id="KW-1185">Reference proteome</keyword>
<dbReference type="Proteomes" id="UP000087766">
    <property type="component" value="Chromosome 7"/>
</dbReference>
<dbReference type="InterPro" id="IPR008984">
    <property type="entry name" value="SMAD_FHA_dom_sf"/>
</dbReference>